<accession>A0A1A9V533</accession>
<dbReference type="Proteomes" id="UP000078200">
    <property type="component" value="Unassembled WGS sequence"/>
</dbReference>
<evidence type="ECO:0000256" key="1">
    <source>
        <dbReference type="SAM" id="MobiDB-lite"/>
    </source>
</evidence>
<feature type="region of interest" description="Disordered" evidence="1">
    <location>
        <begin position="220"/>
        <end position="240"/>
    </location>
</feature>
<keyword evidence="2" id="KW-0812">Transmembrane</keyword>
<protein>
    <submittedName>
        <fullName evidence="3">Uncharacterized protein</fullName>
    </submittedName>
</protein>
<evidence type="ECO:0000313" key="3">
    <source>
        <dbReference type="EnsemblMetazoa" id="GAUT026192-PA"/>
    </source>
</evidence>
<keyword evidence="2" id="KW-1133">Transmembrane helix</keyword>
<proteinExistence type="predicted"/>
<dbReference type="VEuPathDB" id="VectorBase:GAUT026192"/>
<sequence length="240" mass="27213">MQSIEETYNDSQTGRFAVTTSNGILVMGVNQHQTVHQFILLSSSPSSPLSFLLLLIAFAALLSGLLPIPSLSSERSNAYTNQSLKIARAIEINNNIICFQKFSTLSTFCEERNPSISLFGERYSSPPPFEANLQLYEKLIPARQLRTQYLSLFVPFVRSRQEVVVPNIFERNNILIRISVKLNSFINTKIQIRAQWRIQSTLLCEYNSVTALSHSLQKIHKNDDDDDDDDDDDAQQQHCA</sequence>
<keyword evidence="2" id="KW-0472">Membrane</keyword>
<name>A0A1A9V533_GLOAU</name>
<evidence type="ECO:0000313" key="4">
    <source>
        <dbReference type="Proteomes" id="UP000078200"/>
    </source>
</evidence>
<reference evidence="3" key="1">
    <citation type="submission" date="2020-05" db="UniProtKB">
        <authorList>
            <consortium name="EnsemblMetazoa"/>
        </authorList>
    </citation>
    <scope>IDENTIFICATION</scope>
    <source>
        <strain evidence="3">TTRI</strain>
    </source>
</reference>
<feature type="compositionally biased region" description="Acidic residues" evidence="1">
    <location>
        <begin position="224"/>
        <end position="234"/>
    </location>
</feature>
<organism evidence="3 4">
    <name type="scientific">Glossina austeni</name>
    <name type="common">Savannah tsetse fly</name>
    <dbReference type="NCBI Taxonomy" id="7395"/>
    <lineage>
        <taxon>Eukaryota</taxon>
        <taxon>Metazoa</taxon>
        <taxon>Ecdysozoa</taxon>
        <taxon>Arthropoda</taxon>
        <taxon>Hexapoda</taxon>
        <taxon>Insecta</taxon>
        <taxon>Pterygota</taxon>
        <taxon>Neoptera</taxon>
        <taxon>Endopterygota</taxon>
        <taxon>Diptera</taxon>
        <taxon>Brachycera</taxon>
        <taxon>Muscomorpha</taxon>
        <taxon>Hippoboscoidea</taxon>
        <taxon>Glossinidae</taxon>
        <taxon>Glossina</taxon>
    </lineage>
</organism>
<feature type="transmembrane region" description="Helical" evidence="2">
    <location>
        <begin position="49"/>
        <end position="68"/>
    </location>
</feature>
<dbReference type="EnsemblMetazoa" id="GAUT026192-RA">
    <property type="protein sequence ID" value="GAUT026192-PA"/>
    <property type="gene ID" value="GAUT026192"/>
</dbReference>
<dbReference type="AlphaFoldDB" id="A0A1A9V533"/>
<keyword evidence="4" id="KW-1185">Reference proteome</keyword>
<evidence type="ECO:0000256" key="2">
    <source>
        <dbReference type="SAM" id="Phobius"/>
    </source>
</evidence>